<dbReference type="AlphaFoldDB" id="A0A6A7AUH7"/>
<proteinExistence type="predicted"/>
<keyword evidence="2" id="KW-0472">Membrane</keyword>
<dbReference type="EMBL" id="MU006330">
    <property type="protein sequence ID" value="KAF2846940.1"/>
    <property type="molecule type" value="Genomic_DNA"/>
</dbReference>
<accession>A0A6A7AUH7</accession>
<sequence length="603" mass="66524">MSARSRKLNESLGSSWGDADYASDEASSTHSANDFASEVEWEDSDREVAQQRQPDVVPFPTSRTKRTHLSQSTPPSQIRSKPSRQSASNRTTRQSHTLEPSKTRQRATKSLHRTTAEEPPEPSFIMPTMYDSPNRKMGGEQARASPQVRKRATNQPSLRNSITDSAAAGQSSFVDRQAHRAKNQHQEQEGEELGPWHYVNLVLQNLVFPLLAYILDIFTYAMRHFIKPILGVLLGIGIIVLGIQAGTSLLRSSLKHALLAPVCSLPGSNFFIPACRDDRPQANFEELVNVQNQFEDIVDASKDVHTLPSSIKDSELAIRDLRTLVKFSRLPSRNELDNEFENFILTAKEASQDLARYNSRIGAATDRIIATNKWTLNVLHGLEESSASTGALSTLVTALTSSFSSPTETLQSRIFDQYVLHVSRNKDEIDSLIQSATSLLWILTNLDDRLTTIYGIAVNDDTSISAKNEELLSSLWTKLGGNRADVKANAKSINLLRNIYAYRKKAVIHVSDTLVKLQTIQAELENLREGVSGPALSGGPNAGLPIDYHVEVIGRGVERLQASRGEQFRVEAKSYLDVVRGGSGGTVEGVREVDGPVVTAKTK</sequence>
<feature type="compositionally biased region" description="Polar residues" evidence="1">
    <location>
        <begin position="25"/>
        <end position="34"/>
    </location>
</feature>
<feature type="region of interest" description="Disordered" evidence="1">
    <location>
        <begin position="1"/>
        <end position="190"/>
    </location>
</feature>
<name>A0A6A7AUH7_9PLEO</name>
<feature type="compositionally biased region" description="Polar residues" evidence="1">
    <location>
        <begin position="153"/>
        <end position="174"/>
    </location>
</feature>
<feature type="compositionally biased region" description="Basic residues" evidence="1">
    <location>
        <begin position="103"/>
        <end position="112"/>
    </location>
</feature>
<evidence type="ECO:0000256" key="1">
    <source>
        <dbReference type="SAM" id="MobiDB-lite"/>
    </source>
</evidence>
<feature type="transmembrane region" description="Helical" evidence="2">
    <location>
        <begin position="228"/>
        <end position="250"/>
    </location>
</feature>
<feature type="compositionally biased region" description="Polar residues" evidence="1">
    <location>
        <begin position="69"/>
        <end position="100"/>
    </location>
</feature>
<keyword evidence="2" id="KW-0812">Transmembrane</keyword>
<protein>
    <submittedName>
        <fullName evidence="3">Uncharacterized protein</fullName>
    </submittedName>
</protein>
<dbReference type="Proteomes" id="UP000799423">
    <property type="component" value="Unassembled WGS sequence"/>
</dbReference>
<reference evidence="3" key="1">
    <citation type="submission" date="2020-01" db="EMBL/GenBank/DDBJ databases">
        <authorList>
            <consortium name="DOE Joint Genome Institute"/>
            <person name="Haridas S."/>
            <person name="Albert R."/>
            <person name="Binder M."/>
            <person name="Bloem J."/>
            <person name="Labutti K."/>
            <person name="Salamov A."/>
            <person name="Andreopoulos B."/>
            <person name="Baker S.E."/>
            <person name="Barry K."/>
            <person name="Bills G."/>
            <person name="Bluhm B.H."/>
            <person name="Cannon C."/>
            <person name="Castanera R."/>
            <person name="Culley D.E."/>
            <person name="Daum C."/>
            <person name="Ezra D."/>
            <person name="Gonzalez J.B."/>
            <person name="Henrissat B."/>
            <person name="Kuo A."/>
            <person name="Liang C."/>
            <person name="Lipzen A."/>
            <person name="Lutzoni F."/>
            <person name="Magnuson J."/>
            <person name="Mondo S."/>
            <person name="Nolan M."/>
            <person name="Ohm R."/>
            <person name="Pangilinan J."/>
            <person name="Park H.-J."/>
            <person name="Ramirez L."/>
            <person name="Alfaro M."/>
            <person name="Sun H."/>
            <person name="Tritt A."/>
            <person name="Yoshinaga Y."/>
            <person name="Zwiers L.-H."/>
            <person name="Turgeon B.G."/>
            <person name="Goodwin S.B."/>
            <person name="Spatafora J.W."/>
            <person name="Crous P.W."/>
            <person name="Grigoriev I.V."/>
        </authorList>
    </citation>
    <scope>NUCLEOTIDE SEQUENCE</scope>
    <source>
        <strain evidence="3">IPT5</strain>
    </source>
</reference>
<evidence type="ECO:0000313" key="3">
    <source>
        <dbReference type="EMBL" id="KAF2846940.1"/>
    </source>
</evidence>
<gene>
    <name evidence="3" type="ORF">T440DRAFT_471458</name>
</gene>
<dbReference type="OrthoDB" id="4179406at2759"/>
<organism evidence="3 4">
    <name type="scientific">Plenodomus tracheiphilus IPT5</name>
    <dbReference type="NCBI Taxonomy" id="1408161"/>
    <lineage>
        <taxon>Eukaryota</taxon>
        <taxon>Fungi</taxon>
        <taxon>Dikarya</taxon>
        <taxon>Ascomycota</taxon>
        <taxon>Pezizomycotina</taxon>
        <taxon>Dothideomycetes</taxon>
        <taxon>Pleosporomycetidae</taxon>
        <taxon>Pleosporales</taxon>
        <taxon>Pleosporineae</taxon>
        <taxon>Leptosphaeriaceae</taxon>
        <taxon>Plenodomus</taxon>
    </lineage>
</organism>
<keyword evidence="2" id="KW-1133">Transmembrane helix</keyword>
<evidence type="ECO:0000256" key="2">
    <source>
        <dbReference type="SAM" id="Phobius"/>
    </source>
</evidence>
<evidence type="ECO:0000313" key="4">
    <source>
        <dbReference type="Proteomes" id="UP000799423"/>
    </source>
</evidence>
<keyword evidence="4" id="KW-1185">Reference proteome</keyword>